<feature type="transmembrane region" description="Helical" evidence="6">
    <location>
        <begin position="64"/>
        <end position="86"/>
    </location>
</feature>
<keyword evidence="9" id="KW-1185">Reference proteome</keyword>
<evidence type="ECO:0000256" key="6">
    <source>
        <dbReference type="SAM" id="Phobius"/>
    </source>
</evidence>
<evidence type="ECO:0000256" key="3">
    <source>
        <dbReference type="ARBA" id="ARBA00022989"/>
    </source>
</evidence>
<dbReference type="AlphaFoldDB" id="A0AA36FNM2"/>
<protein>
    <recommendedName>
        <fullName evidence="7">G-protein coupled receptors family 1 profile domain-containing protein</fullName>
    </recommendedName>
</protein>
<dbReference type="Proteomes" id="UP001177023">
    <property type="component" value="Unassembled WGS sequence"/>
</dbReference>
<gene>
    <name evidence="8" type="ORF">MSPICULIGERA_LOCUS450</name>
</gene>
<evidence type="ECO:0000256" key="4">
    <source>
        <dbReference type="ARBA" id="ARBA00023136"/>
    </source>
</evidence>
<feature type="transmembrane region" description="Helical" evidence="6">
    <location>
        <begin position="198"/>
        <end position="220"/>
    </location>
</feature>
<comment type="caution">
    <text evidence="8">The sequence shown here is derived from an EMBL/GenBank/DDBJ whole genome shotgun (WGS) entry which is preliminary data.</text>
</comment>
<dbReference type="EMBL" id="CATQJA010000074">
    <property type="protein sequence ID" value="CAJ0557692.1"/>
    <property type="molecule type" value="Genomic_DNA"/>
</dbReference>
<dbReference type="PANTHER" id="PTHR24224">
    <property type="entry name" value="CARDIOACCELERATORY PEPTIDE RECEPTOR-RELATED"/>
    <property type="match status" value="1"/>
</dbReference>
<comment type="subcellular location">
    <subcellularLocation>
        <location evidence="1">Membrane</location>
    </subcellularLocation>
</comment>
<dbReference type="InterPro" id="IPR000276">
    <property type="entry name" value="GPCR_Rhodpsn"/>
</dbReference>
<dbReference type="PROSITE" id="PS50262">
    <property type="entry name" value="G_PROTEIN_RECEP_F1_2"/>
    <property type="match status" value="1"/>
</dbReference>
<feature type="transmembrane region" description="Helical" evidence="6">
    <location>
        <begin position="303"/>
        <end position="321"/>
    </location>
</feature>
<sequence length="394" mass="45117">MEASPSTFPEPDDQHGWLAWFVAGGILTYLILIVLGIPANLFVLLKVLRLRRRKPDAFRCGTGLCLLVMAVADLFSLVAIISFGHVFSGFAIPLPLYGYEAYLCKITIFTMGTATSVAIWSWLLMSILRWMALYYPLLHRTLYDFPLRILSLIFIIASLTNCWIFITVDYRSEPRPECTQEPLFGNDQLTRWLHIIEIGWSFVIPIFIVAYLDMAALVVIPKLLRASSMLKSVSPPKIRVEHKLPSFQRKCKRTLTRWLLIALVDILLNAPENILRLYTILGFLTKEDMDTVPYIVFKTISDVLYYSQYSFNALYLALFIYDKTISDKKTLPSAMILNRVQFAAIVYDRARDCRSRKGTNENLPSVDKETPPETSNTVRVSLKMELSKLMEDET</sequence>
<dbReference type="SUPFAM" id="SSF81321">
    <property type="entry name" value="Family A G protein-coupled receptor-like"/>
    <property type="match status" value="1"/>
</dbReference>
<feature type="region of interest" description="Disordered" evidence="5">
    <location>
        <begin position="356"/>
        <end position="375"/>
    </location>
</feature>
<evidence type="ECO:0000256" key="1">
    <source>
        <dbReference type="ARBA" id="ARBA00004370"/>
    </source>
</evidence>
<evidence type="ECO:0000256" key="5">
    <source>
        <dbReference type="SAM" id="MobiDB-lite"/>
    </source>
</evidence>
<dbReference type="Pfam" id="PF00001">
    <property type="entry name" value="7tm_1"/>
    <property type="match status" value="1"/>
</dbReference>
<name>A0AA36FNM2_9BILA</name>
<dbReference type="GO" id="GO:0004930">
    <property type="term" value="F:G protein-coupled receptor activity"/>
    <property type="evidence" value="ECO:0007669"/>
    <property type="project" value="InterPro"/>
</dbReference>
<feature type="transmembrane region" description="Helical" evidence="6">
    <location>
        <begin position="258"/>
        <end position="283"/>
    </location>
</feature>
<feature type="non-terminal residue" evidence="8">
    <location>
        <position position="394"/>
    </location>
</feature>
<dbReference type="InterPro" id="IPR017452">
    <property type="entry name" value="GPCR_Rhodpsn_7TM"/>
</dbReference>
<evidence type="ECO:0000259" key="7">
    <source>
        <dbReference type="PROSITE" id="PS50262"/>
    </source>
</evidence>
<evidence type="ECO:0000313" key="9">
    <source>
        <dbReference type="Proteomes" id="UP001177023"/>
    </source>
</evidence>
<dbReference type="InterPro" id="IPR052665">
    <property type="entry name" value="Neuropeptide-GPCR"/>
</dbReference>
<feature type="domain" description="G-protein coupled receptors family 1 profile" evidence="7">
    <location>
        <begin position="39"/>
        <end position="316"/>
    </location>
</feature>
<organism evidence="8 9">
    <name type="scientific">Mesorhabditis spiculigera</name>
    <dbReference type="NCBI Taxonomy" id="96644"/>
    <lineage>
        <taxon>Eukaryota</taxon>
        <taxon>Metazoa</taxon>
        <taxon>Ecdysozoa</taxon>
        <taxon>Nematoda</taxon>
        <taxon>Chromadorea</taxon>
        <taxon>Rhabditida</taxon>
        <taxon>Rhabditina</taxon>
        <taxon>Rhabditomorpha</taxon>
        <taxon>Rhabditoidea</taxon>
        <taxon>Rhabditidae</taxon>
        <taxon>Mesorhabditinae</taxon>
        <taxon>Mesorhabditis</taxon>
    </lineage>
</organism>
<feature type="transmembrane region" description="Helical" evidence="6">
    <location>
        <begin position="149"/>
        <end position="166"/>
    </location>
</feature>
<evidence type="ECO:0000256" key="2">
    <source>
        <dbReference type="ARBA" id="ARBA00022692"/>
    </source>
</evidence>
<dbReference type="GO" id="GO:0016020">
    <property type="term" value="C:membrane"/>
    <property type="evidence" value="ECO:0007669"/>
    <property type="project" value="UniProtKB-SubCell"/>
</dbReference>
<dbReference type="Gene3D" id="1.20.1070.10">
    <property type="entry name" value="Rhodopsin 7-helix transmembrane proteins"/>
    <property type="match status" value="1"/>
</dbReference>
<feature type="transmembrane region" description="Helical" evidence="6">
    <location>
        <begin position="106"/>
        <end position="128"/>
    </location>
</feature>
<evidence type="ECO:0000313" key="8">
    <source>
        <dbReference type="EMBL" id="CAJ0557692.1"/>
    </source>
</evidence>
<keyword evidence="2 6" id="KW-0812">Transmembrane</keyword>
<reference evidence="8" key="1">
    <citation type="submission" date="2023-06" db="EMBL/GenBank/DDBJ databases">
        <authorList>
            <person name="Delattre M."/>
        </authorList>
    </citation>
    <scope>NUCLEOTIDE SEQUENCE</scope>
    <source>
        <strain evidence="8">AF72</strain>
    </source>
</reference>
<keyword evidence="3 6" id="KW-1133">Transmembrane helix</keyword>
<keyword evidence="4 6" id="KW-0472">Membrane</keyword>
<dbReference type="PANTHER" id="PTHR24224:SF37">
    <property type="entry name" value="G-PROTEIN COUPLED RECEPTORS FAMILY 1 PROFILE DOMAIN-CONTAINING PROTEIN"/>
    <property type="match status" value="1"/>
</dbReference>
<accession>A0AA36FNM2</accession>
<feature type="transmembrane region" description="Helical" evidence="6">
    <location>
        <begin position="17"/>
        <end position="43"/>
    </location>
</feature>
<proteinExistence type="predicted"/>